<dbReference type="Pfam" id="PF02624">
    <property type="entry name" value="YcaO"/>
    <property type="match status" value="1"/>
</dbReference>
<proteinExistence type="predicted"/>
<dbReference type="Gene3D" id="3.30.40.250">
    <property type="match status" value="1"/>
</dbReference>
<dbReference type="RefSeq" id="WP_189249874.1">
    <property type="nucleotide sequence ID" value="NZ_BMQJ01000018.1"/>
</dbReference>
<feature type="domain" description="YcaO" evidence="2">
    <location>
        <begin position="240"/>
        <end position="644"/>
    </location>
</feature>
<name>A0ABQ2RE12_9ACTN</name>
<evidence type="ECO:0000313" key="4">
    <source>
        <dbReference type="Proteomes" id="UP000611554"/>
    </source>
</evidence>
<accession>A0ABQ2RE12</accession>
<dbReference type="Gene3D" id="3.30.160.660">
    <property type="match status" value="1"/>
</dbReference>
<evidence type="ECO:0000259" key="2">
    <source>
        <dbReference type="PROSITE" id="PS51664"/>
    </source>
</evidence>
<organism evidence="3 4">
    <name type="scientific">Streptosporangium pseudovulgare</name>
    <dbReference type="NCBI Taxonomy" id="35765"/>
    <lineage>
        <taxon>Bacteria</taxon>
        <taxon>Bacillati</taxon>
        <taxon>Actinomycetota</taxon>
        <taxon>Actinomycetes</taxon>
        <taxon>Streptosporangiales</taxon>
        <taxon>Streptosporangiaceae</taxon>
        <taxon>Streptosporangium</taxon>
    </lineage>
</organism>
<protein>
    <submittedName>
        <fullName evidence="3">SagD family biosynthesis docking scaffold protein</fullName>
    </submittedName>
</protein>
<dbReference type="Proteomes" id="UP000611554">
    <property type="component" value="Unassembled WGS sequence"/>
</dbReference>
<dbReference type="NCBIfam" id="TIGR03604">
    <property type="entry name" value="TOMM_cyclo_SagD"/>
    <property type="match status" value="1"/>
</dbReference>
<comment type="caution">
    <text evidence="3">The sequence shown here is derived from an EMBL/GenBank/DDBJ whole genome shotgun (WGS) entry which is preliminary data.</text>
</comment>
<dbReference type="PROSITE" id="PS51664">
    <property type="entry name" value="YCAO"/>
    <property type="match status" value="1"/>
</dbReference>
<keyword evidence="4" id="KW-1185">Reference proteome</keyword>
<dbReference type="InterPro" id="IPR027624">
    <property type="entry name" value="TOMM_cyclo_SagD"/>
</dbReference>
<dbReference type="Gene3D" id="3.40.50.720">
    <property type="entry name" value="NAD(P)-binding Rossmann-like Domain"/>
    <property type="match status" value="1"/>
</dbReference>
<dbReference type="InterPro" id="IPR003776">
    <property type="entry name" value="YcaO-like_dom"/>
</dbReference>
<dbReference type="PANTHER" id="PTHR37809">
    <property type="entry name" value="RIBOSOMAL PROTEIN S12 METHYLTHIOTRANSFERASE ACCESSORY FACTOR YCAO"/>
    <property type="match status" value="1"/>
</dbReference>
<dbReference type="NCBIfam" id="TIGR03882">
    <property type="entry name" value="cyclo_dehyd_2"/>
    <property type="match status" value="1"/>
</dbReference>
<feature type="region of interest" description="Disordered" evidence="1">
    <location>
        <begin position="151"/>
        <end position="170"/>
    </location>
</feature>
<dbReference type="PANTHER" id="PTHR37809:SF1">
    <property type="entry name" value="RIBOSOMAL PROTEIN S12 METHYLTHIOTRANSFERASE ACCESSORY FACTOR YCAO"/>
    <property type="match status" value="1"/>
</dbReference>
<gene>
    <name evidence="3" type="ORF">GCM10010140_60730</name>
</gene>
<evidence type="ECO:0000256" key="1">
    <source>
        <dbReference type="SAM" id="MobiDB-lite"/>
    </source>
</evidence>
<evidence type="ECO:0000313" key="3">
    <source>
        <dbReference type="EMBL" id="GGQ22295.1"/>
    </source>
</evidence>
<dbReference type="EMBL" id="BMQJ01000018">
    <property type="protein sequence ID" value="GGQ22295.1"/>
    <property type="molecule type" value="Genomic_DNA"/>
</dbReference>
<dbReference type="InterPro" id="IPR022291">
    <property type="entry name" value="Bacteriocin_synth_cyclodeHase"/>
</dbReference>
<reference evidence="4" key="1">
    <citation type="journal article" date="2019" name="Int. J. Syst. Evol. Microbiol.">
        <title>The Global Catalogue of Microorganisms (GCM) 10K type strain sequencing project: providing services to taxonomists for standard genome sequencing and annotation.</title>
        <authorList>
            <consortium name="The Broad Institute Genomics Platform"/>
            <consortium name="The Broad Institute Genome Sequencing Center for Infectious Disease"/>
            <person name="Wu L."/>
            <person name="Ma J."/>
        </authorList>
    </citation>
    <scope>NUCLEOTIDE SEQUENCE [LARGE SCALE GENOMIC DNA]</scope>
    <source>
        <strain evidence="4">JCM 3115</strain>
    </source>
</reference>
<sequence>MKIRSCATELRDTDAEALFLTRYRLAELEELAARTKSRRHPLLPICHEGALVLIGPVQGPQGGVCLACAETQRLAAFGTAVPVGDPRLTLRGVASPAFQPALLELAATMLADAEQHADVVYALRTDHGSMTHHTVMPRTEGCPTCAPRPTEEPIAQPSPPAATAVAQTSSPTAESAARAPLPAVAGTFRTHNPKTEGSRLHDTLIDSRYGPVAGLRRSGSLALPTVAAMLAGDPDGQVAGFGRTGDFAQSERVALFEAVERLSGMRPHGGLAGAAGTGGAGRVARADGAGGAVWAAFADLGPDRAVDPATLGLHEPDRYRTDPHRTLVPYTPDVPTTWAQGWSFTRSTPLLVPEHVAYWGLPRSDAARFVAETSSGCGLGNSLAEAVLHGFFEVAERDAFLMAWYAGTPLPRLAVPDDHLLLPHLVDRLDHRGYVLEFLDATNDLGVPVALAMARRRDGRQPAAFFAAGAHPDPVAAMVSAAAEIAVDVESAADRARQAPGDYTRERLLRLLDDPDRIRTMEDHVAVYGLPEAAGKYAFLLEDAPEPVPAPAPPGGDLWAVLDHYVGHLRGLGLELAAVDQSHPVIRDRLGLRAAKVIVPGTLPMTFGHANRRLRGLDRLWSVPALLGRRPTRGPDRLPPHPFP</sequence>